<dbReference type="Gene3D" id="2.40.30.10">
    <property type="entry name" value="Translation factors"/>
    <property type="match status" value="1"/>
</dbReference>
<feature type="transmembrane region" description="Helical" evidence="9">
    <location>
        <begin position="21"/>
        <end position="46"/>
    </location>
</feature>
<dbReference type="PRINTS" id="PR00410">
    <property type="entry name" value="PHEHYDRXLASE"/>
</dbReference>
<feature type="transmembrane region" description="Helical" evidence="9">
    <location>
        <begin position="104"/>
        <end position="120"/>
    </location>
</feature>
<evidence type="ECO:0000256" key="9">
    <source>
        <dbReference type="SAM" id="Phobius"/>
    </source>
</evidence>
<feature type="transmembrane region" description="Helical" evidence="9">
    <location>
        <begin position="270"/>
        <end position="287"/>
    </location>
</feature>
<dbReference type="InterPro" id="IPR039261">
    <property type="entry name" value="FNR_nucleotide-bd"/>
</dbReference>
<feature type="domain" description="FAD-binding FR-type" evidence="10">
    <location>
        <begin position="284"/>
        <end position="387"/>
    </location>
</feature>
<dbReference type="PANTHER" id="PTHR47354:SF6">
    <property type="entry name" value="NADH OXIDOREDUCTASE HCR"/>
    <property type="match status" value="1"/>
</dbReference>
<keyword evidence="9" id="KW-0472">Membrane</keyword>
<comment type="cofactor">
    <cofactor evidence="1">
        <name>FAD</name>
        <dbReference type="ChEBI" id="CHEBI:57692"/>
    </cofactor>
</comment>
<evidence type="ECO:0000256" key="2">
    <source>
        <dbReference type="ARBA" id="ARBA00022630"/>
    </source>
</evidence>
<feature type="transmembrane region" description="Helical" evidence="9">
    <location>
        <begin position="243"/>
        <end position="264"/>
    </location>
</feature>
<keyword evidence="6" id="KW-0560">Oxidoreductase</keyword>
<feature type="transmembrane region" description="Helical" evidence="9">
    <location>
        <begin position="180"/>
        <end position="200"/>
    </location>
</feature>
<evidence type="ECO:0000256" key="6">
    <source>
        <dbReference type="ARBA" id="ARBA00023002"/>
    </source>
</evidence>
<dbReference type="PANTHER" id="PTHR47354">
    <property type="entry name" value="NADH OXIDOREDUCTASE HCR"/>
    <property type="match status" value="1"/>
</dbReference>
<gene>
    <name evidence="11" type="ORF">RWH44_13395</name>
</gene>
<evidence type="ECO:0000256" key="4">
    <source>
        <dbReference type="ARBA" id="ARBA00022723"/>
    </source>
</evidence>
<evidence type="ECO:0000256" key="8">
    <source>
        <dbReference type="ARBA" id="ARBA00023014"/>
    </source>
</evidence>
<sequence length="517" mass="54985">MSTTLTAGSTRVLGLIGRVSMYRLILSSLGLLALFSLVLSFAGLVVPGPLELVVSAVVLVAACAVTDVVAQSVLRVPRRLESSLITAAILLFVLRPSIEPLGLAGLALAGVVASASKYLLAWRGRHIFNPAATGATVLTIVSIWAPDLGSSAWWVGSPWLAGPVLVLGVLLLLRTDKLPVVATFWVVAMAVAFVRTTVQFTAAGFPVDVPTVLLQVAFSSPFLFLGAFMLSEPLTLPPRRAQQFVVAVIVGALAGWPLAVGEITLGQERALLVGNLVAFLFCLRAAVRLRVERRRELTPTVRELTFRAARPFSFAPGQYLELDVPHRRPDRRGTRREFSIASAPEDLPEVRIAFKDGSQSSYKRALAAVEHGSTLAVTGVWGDFVLPARPTAPVLMVAAGIGVTPLISQLRHLAATGQRRDAVLVYVVSEAAELAFRDDIAASGIPVVVFSRDEPHDLPAGWTWAGPDRVDAEALLRAVPDLASRAAYVSGPPRLISALAPTLAKAKSLTTDAFAGY</sequence>
<keyword evidence="2" id="KW-0285">Flavoprotein</keyword>
<dbReference type="InterPro" id="IPR050415">
    <property type="entry name" value="MRET"/>
</dbReference>
<keyword evidence="9" id="KW-1133">Transmembrane helix</keyword>
<feature type="transmembrane region" description="Helical" evidence="9">
    <location>
        <begin position="151"/>
        <end position="173"/>
    </location>
</feature>
<dbReference type="InterPro" id="IPR017938">
    <property type="entry name" value="Riboflavin_synthase-like_b-brl"/>
</dbReference>
<keyword evidence="7" id="KW-0408">Iron</keyword>
<evidence type="ECO:0000259" key="10">
    <source>
        <dbReference type="PROSITE" id="PS51384"/>
    </source>
</evidence>
<accession>A0ABU3SQG8</accession>
<evidence type="ECO:0000313" key="12">
    <source>
        <dbReference type="Proteomes" id="UP001261125"/>
    </source>
</evidence>
<feature type="transmembrane region" description="Helical" evidence="9">
    <location>
        <begin position="127"/>
        <end position="145"/>
    </location>
</feature>
<reference evidence="11 12" key="1">
    <citation type="submission" date="2023-09" db="EMBL/GenBank/DDBJ databases">
        <title>Microbacterium fusihabitans sp. nov., Microbacterium phycihabitans sp. nov., and Microbacterium cervinum sp. nov., isolated from dried seaweeds of beach.</title>
        <authorList>
            <person name="Lee S.D."/>
        </authorList>
    </citation>
    <scope>NUCLEOTIDE SEQUENCE [LARGE SCALE GENOMIC DNA]</scope>
    <source>
        <strain evidence="11 12">KSW2-29</strain>
    </source>
</reference>
<dbReference type="EMBL" id="JAWDIT010000004">
    <property type="protein sequence ID" value="MDU0346692.1"/>
    <property type="molecule type" value="Genomic_DNA"/>
</dbReference>
<dbReference type="SUPFAM" id="SSF63380">
    <property type="entry name" value="Riboflavin synthase domain-like"/>
    <property type="match status" value="1"/>
</dbReference>
<name>A0ABU3SQG8_9MICO</name>
<dbReference type="Proteomes" id="UP001261125">
    <property type="component" value="Unassembled WGS sequence"/>
</dbReference>
<dbReference type="RefSeq" id="WP_316004946.1">
    <property type="nucleotide sequence ID" value="NZ_JAWDIT010000004.1"/>
</dbReference>
<keyword evidence="5" id="KW-0274">FAD</keyword>
<dbReference type="CDD" id="cd00322">
    <property type="entry name" value="FNR_like"/>
    <property type="match status" value="1"/>
</dbReference>
<dbReference type="SUPFAM" id="SSF52343">
    <property type="entry name" value="Ferredoxin reductase-like, C-terminal NADP-linked domain"/>
    <property type="match status" value="1"/>
</dbReference>
<feature type="transmembrane region" description="Helical" evidence="9">
    <location>
        <begin position="212"/>
        <end position="231"/>
    </location>
</feature>
<keyword evidence="8" id="KW-0411">Iron-sulfur</keyword>
<dbReference type="InterPro" id="IPR017927">
    <property type="entry name" value="FAD-bd_FR_type"/>
</dbReference>
<keyword evidence="4" id="KW-0479">Metal-binding</keyword>
<evidence type="ECO:0000256" key="3">
    <source>
        <dbReference type="ARBA" id="ARBA00022714"/>
    </source>
</evidence>
<organism evidence="11 12">
    <name type="scientific">Microbacterium phycohabitans</name>
    <dbReference type="NCBI Taxonomy" id="3075993"/>
    <lineage>
        <taxon>Bacteria</taxon>
        <taxon>Bacillati</taxon>
        <taxon>Actinomycetota</taxon>
        <taxon>Actinomycetes</taxon>
        <taxon>Micrococcales</taxon>
        <taxon>Microbacteriaceae</taxon>
        <taxon>Microbacterium</taxon>
    </lineage>
</organism>
<dbReference type="PROSITE" id="PS51384">
    <property type="entry name" value="FAD_FR"/>
    <property type="match status" value="1"/>
</dbReference>
<comment type="caution">
    <text evidence="11">The sequence shown here is derived from an EMBL/GenBank/DDBJ whole genome shotgun (WGS) entry which is preliminary data.</text>
</comment>
<keyword evidence="3" id="KW-0001">2Fe-2S</keyword>
<evidence type="ECO:0000256" key="1">
    <source>
        <dbReference type="ARBA" id="ARBA00001974"/>
    </source>
</evidence>
<evidence type="ECO:0000256" key="7">
    <source>
        <dbReference type="ARBA" id="ARBA00023004"/>
    </source>
</evidence>
<keyword evidence="12" id="KW-1185">Reference proteome</keyword>
<proteinExistence type="predicted"/>
<keyword evidence="9" id="KW-0812">Transmembrane</keyword>
<protein>
    <submittedName>
        <fullName evidence="11">Flavodoxin reductase</fullName>
    </submittedName>
</protein>
<evidence type="ECO:0000256" key="5">
    <source>
        <dbReference type="ARBA" id="ARBA00022827"/>
    </source>
</evidence>
<dbReference type="Gene3D" id="3.40.50.80">
    <property type="entry name" value="Nucleotide-binding domain of ferredoxin-NADP reductase (FNR) module"/>
    <property type="match status" value="1"/>
</dbReference>
<evidence type="ECO:0000313" key="11">
    <source>
        <dbReference type="EMBL" id="MDU0346692.1"/>
    </source>
</evidence>